<comment type="caution">
    <text evidence="3">The sequence shown here is derived from an EMBL/GenBank/DDBJ whole genome shotgun (WGS) entry which is preliminary data.</text>
</comment>
<evidence type="ECO:0000256" key="1">
    <source>
        <dbReference type="ARBA" id="ARBA00007435"/>
    </source>
</evidence>
<proteinExistence type="inferred from homology"/>
<reference evidence="3 4" key="1">
    <citation type="journal article" date="2013" name="Int. J. Syst. Evol. Microbiol.">
        <title>Sphingomonas kyungheensis sp. nov., a bacterium with ginsenoside-converting activity isolated from soil of a ginseng field.</title>
        <authorList>
            <person name="Son H.M."/>
            <person name="Yang J.E."/>
            <person name="Park Y."/>
            <person name="Han C.K."/>
            <person name="Kim S.G."/>
            <person name="Kook M."/>
            <person name="Yi T.H."/>
        </authorList>
    </citation>
    <scope>NUCLEOTIDE SEQUENCE [LARGE SCALE GENOMIC DNA]</scope>
    <source>
        <strain evidence="3 4">LMG 26582</strain>
    </source>
</reference>
<name>A0ABU8H2F7_9SPHN</name>
<accession>A0ABU8H2F7</accession>
<dbReference type="InterPro" id="IPR000305">
    <property type="entry name" value="GIY-YIG_endonuc"/>
</dbReference>
<dbReference type="SUPFAM" id="SSF82771">
    <property type="entry name" value="GIY-YIG endonuclease"/>
    <property type="match status" value="1"/>
</dbReference>
<dbReference type="PANTHER" id="PTHR34477:SF5">
    <property type="entry name" value="BSL5627 PROTEIN"/>
    <property type="match status" value="1"/>
</dbReference>
<dbReference type="InterPro" id="IPR050190">
    <property type="entry name" value="UPF0213_domain"/>
</dbReference>
<organism evidence="3 4">
    <name type="scientific">Sphingomonas kyungheensis</name>
    <dbReference type="NCBI Taxonomy" id="1069987"/>
    <lineage>
        <taxon>Bacteria</taxon>
        <taxon>Pseudomonadati</taxon>
        <taxon>Pseudomonadota</taxon>
        <taxon>Alphaproteobacteria</taxon>
        <taxon>Sphingomonadales</taxon>
        <taxon>Sphingomonadaceae</taxon>
        <taxon>Sphingomonas</taxon>
    </lineage>
</organism>
<dbReference type="Gene3D" id="3.40.1440.10">
    <property type="entry name" value="GIY-YIG endonuclease"/>
    <property type="match status" value="1"/>
</dbReference>
<dbReference type="PANTHER" id="PTHR34477">
    <property type="entry name" value="UPF0213 PROTEIN YHBQ"/>
    <property type="match status" value="1"/>
</dbReference>
<dbReference type="EMBL" id="JBBBDM010000003">
    <property type="protein sequence ID" value="MEI5687153.1"/>
    <property type="molecule type" value="Genomic_DNA"/>
</dbReference>
<evidence type="ECO:0000313" key="4">
    <source>
        <dbReference type="Proteomes" id="UP001367771"/>
    </source>
</evidence>
<evidence type="ECO:0000259" key="2">
    <source>
        <dbReference type="PROSITE" id="PS50164"/>
    </source>
</evidence>
<dbReference type="CDD" id="cd10448">
    <property type="entry name" value="GIY-YIG_unchar_3"/>
    <property type="match status" value="1"/>
</dbReference>
<dbReference type="RefSeq" id="WP_336545036.1">
    <property type="nucleotide sequence ID" value="NZ_JBBBDM010000003.1"/>
</dbReference>
<dbReference type="PROSITE" id="PS50164">
    <property type="entry name" value="GIY_YIG"/>
    <property type="match status" value="1"/>
</dbReference>
<gene>
    <name evidence="3" type="ORF">V8201_08695</name>
</gene>
<dbReference type="InterPro" id="IPR035901">
    <property type="entry name" value="GIY-YIG_endonuc_sf"/>
</dbReference>
<keyword evidence="4" id="KW-1185">Reference proteome</keyword>
<dbReference type="SMART" id="SM00465">
    <property type="entry name" value="GIYc"/>
    <property type="match status" value="1"/>
</dbReference>
<dbReference type="Pfam" id="PF01541">
    <property type="entry name" value="GIY-YIG"/>
    <property type="match status" value="1"/>
</dbReference>
<evidence type="ECO:0000313" key="3">
    <source>
        <dbReference type="EMBL" id="MEI5687153.1"/>
    </source>
</evidence>
<protein>
    <submittedName>
        <fullName evidence="3">GIY-YIG nuclease family protein</fullName>
    </submittedName>
</protein>
<comment type="similarity">
    <text evidence="1">Belongs to the UPF0213 family.</text>
</comment>
<sequence>MNKAGYVYMMASRLNGTIYTGVTSDLAARVYQHRNGLIDGFTKTYGCTLLVWYEVHDDLEAARYRERQLKKWNRDWKLRLIEEKNPDWLDLFESLFG</sequence>
<dbReference type="Proteomes" id="UP001367771">
    <property type="component" value="Unassembled WGS sequence"/>
</dbReference>
<feature type="domain" description="GIY-YIG" evidence="2">
    <location>
        <begin position="3"/>
        <end position="79"/>
    </location>
</feature>